<gene>
    <name evidence="4" type="ORF">GCM10017643_29670</name>
</gene>
<proteinExistence type="predicted"/>
<dbReference type="Pfam" id="PF01569">
    <property type="entry name" value="PAP2"/>
    <property type="match status" value="1"/>
</dbReference>
<dbReference type="SUPFAM" id="SSF103515">
    <property type="entry name" value="Autotransporter"/>
    <property type="match status" value="1"/>
</dbReference>
<dbReference type="Proteomes" id="UP001143370">
    <property type="component" value="Unassembled WGS sequence"/>
</dbReference>
<dbReference type="NCBIfam" id="TIGR01414">
    <property type="entry name" value="autotrans_barl"/>
    <property type="match status" value="1"/>
</dbReference>
<dbReference type="SUPFAM" id="SSF48317">
    <property type="entry name" value="Acid phosphatase/Vanadium-dependent haloperoxidase"/>
    <property type="match status" value="1"/>
</dbReference>
<dbReference type="InterPro" id="IPR005546">
    <property type="entry name" value="Autotransporte_beta"/>
</dbReference>
<dbReference type="Pfam" id="PF12951">
    <property type="entry name" value="PATR"/>
    <property type="match status" value="1"/>
</dbReference>
<dbReference type="InterPro" id="IPR036709">
    <property type="entry name" value="Autotransporte_beta_dom_sf"/>
</dbReference>
<protein>
    <submittedName>
        <fullName evidence="4">Autotransporter</fullName>
    </submittedName>
</protein>
<organism evidence="4 5">
    <name type="scientific">Ancylobacter dichloromethanicus</name>
    <dbReference type="NCBI Taxonomy" id="518825"/>
    <lineage>
        <taxon>Bacteria</taxon>
        <taxon>Pseudomonadati</taxon>
        <taxon>Pseudomonadota</taxon>
        <taxon>Alphaproteobacteria</taxon>
        <taxon>Hyphomicrobiales</taxon>
        <taxon>Xanthobacteraceae</taxon>
        <taxon>Ancylobacter</taxon>
    </lineage>
</organism>
<feature type="signal peptide" evidence="2">
    <location>
        <begin position="1"/>
        <end position="46"/>
    </location>
</feature>
<accession>A0A9W6N057</accession>
<dbReference type="SMART" id="SM00869">
    <property type="entry name" value="Autotransporter"/>
    <property type="match status" value="1"/>
</dbReference>
<dbReference type="Gene3D" id="1.20.144.10">
    <property type="entry name" value="Phosphatidic acid phosphatase type 2/haloperoxidase"/>
    <property type="match status" value="1"/>
</dbReference>
<keyword evidence="5" id="KW-1185">Reference proteome</keyword>
<feature type="domain" description="Autotransporter" evidence="3">
    <location>
        <begin position="813"/>
        <end position="1089"/>
    </location>
</feature>
<evidence type="ECO:0000259" key="3">
    <source>
        <dbReference type="PROSITE" id="PS51208"/>
    </source>
</evidence>
<dbReference type="InterPro" id="IPR000326">
    <property type="entry name" value="PAP2/HPO"/>
</dbReference>
<dbReference type="PROSITE" id="PS51208">
    <property type="entry name" value="AUTOTRANSPORTER"/>
    <property type="match status" value="1"/>
</dbReference>
<evidence type="ECO:0000256" key="1">
    <source>
        <dbReference type="ARBA" id="ARBA00022729"/>
    </source>
</evidence>
<evidence type="ECO:0000256" key="2">
    <source>
        <dbReference type="SAM" id="SignalP"/>
    </source>
</evidence>
<reference evidence="4" key="2">
    <citation type="submission" date="2023-01" db="EMBL/GenBank/DDBJ databases">
        <authorList>
            <person name="Sun Q."/>
            <person name="Evtushenko L."/>
        </authorList>
    </citation>
    <scope>NUCLEOTIDE SEQUENCE</scope>
    <source>
        <strain evidence="4">VKM B-2484</strain>
    </source>
</reference>
<dbReference type="NCBIfam" id="TIGR02601">
    <property type="entry name" value="autotrns_rpt"/>
    <property type="match status" value="1"/>
</dbReference>
<evidence type="ECO:0000313" key="4">
    <source>
        <dbReference type="EMBL" id="GLK72851.1"/>
    </source>
</evidence>
<comment type="caution">
    <text evidence="4">The sequence shown here is derived from an EMBL/GenBank/DDBJ whole genome shotgun (WGS) entry which is preliminary data.</text>
</comment>
<sequence>MPQSHAWGQGMMNRYRGDGRFHFPTRPAGLALALALLLATPIRASADSECDSIDACNAKLLENFGKFQHDQAGLDILEENLATEEQIYASSSYADKQLAAINSQLQGNVIYYNIWNMARPDLSVLFNDGSLLSPGNNFPTGSAYQTITEQALDLTGEVAGKMKSYFADDSDRASYSVYGVLPQYAGETAGDPRPFVVSEAINGNPWTVEQTSSLAVTIQQSAEVPAGFQSQYWGEYVSSPAFPSGHSTAGNTLAILTGILAPEYYKDFLMAGIEFGVSRNVFGVHYPLDVIGGRLIATYNLAMWLNGTDYGVGPADVDAASASLQAYIGSGGGSPYADACRNDIVGCIRAGAIPSSEQFREARDLYTYYMTYGLPDFSDTGEAPVVPEGAEVLIATRFPYLSDAQRREVLATTEIASGSALDNGSGWARLNLFAAADGFGALNCGGEGADGCIQVIELESSAEGYGAFDVWANDMTGDGGLELTGDGILVLAGESSYSGGTSVQGGALAVTGSIVGSVEVAHGALLYNAGTIGAAELANEGTTLNDGLIDGSVLNAGFFGNTGRVTGSVESSGLLFGSGSIGGDLVATAGSVTAPGDSVGTVEVDGHVDFAAGATYEAELGQYAADLIAAGGSAQVEGARLDLDVAAGTILGLRQYAVLTAEGGVNGTFVLVDDPLTAYPFLDVKVDYEDDRVVVETTRSGLAFAALASTPNQIAAARSLDTAPLESPLGDAVLSLNAATAPAAFESLSGATGASAKSVLLNDSVFLRSAVIDRLRAADSSTAAPAGMAVAPLAYAAPSAPLAGLPLKAEPAPPVAAAALWAQGFGAWSSYDGNGNARALDSNTGGFLIGGDTLVENWRVGLLGGYSYTSLDSDAASASGDSENWHVGVYAGRSWEALALRTGLAYSWHAMDLSRAVILPGFASSESADYDAGTFQAFGELAYGFDMAAARLEPFANLAYVQLHTDGYGESGGAAALRVDGSTTQTSFTTLGLRVALPLSDGATRASLNGTLGWRHAFGDIVPTQTQSFLIGGLPFTVSGVPLAEDAAVVEAGISVALAPTAQLNVTYGGQFGDGVMQNGANAVLSVHF</sequence>
<keyword evidence="1 2" id="KW-0732">Signal</keyword>
<feature type="chain" id="PRO_5040974704" evidence="2">
    <location>
        <begin position="47"/>
        <end position="1089"/>
    </location>
</feature>
<evidence type="ECO:0000313" key="5">
    <source>
        <dbReference type="Proteomes" id="UP001143370"/>
    </source>
</evidence>
<name>A0A9W6N057_9HYPH</name>
<reference evidence="4" key="1">
    <citation type="journal article" date="2014" name="Int. J. Syst. Evol. Microbiol.">
        <title>Complete genome sequence of Corynebacterium casei LMG S-19264T (=DSM 44701T), isolated from a smear-ripened cheese.</title>
        <authorList>
            <consortium name="US DOE Joint Genome Institute (JGI-PGF)"/>
            <person name="Walter F."/>
            <person name="Albersmeier A."/>
            <person name="Kalinowski J."/>
            <person name="Ruckert C."/>
        </authorList>
    </citation>
    <scope>NUCLEOTIDE SEQUENCE</scope>
    <source>
        <strain evidence="4">VKM B-2484</strain>
    </source>
</reference>
<dbReference type="Gene3D" id="2.40.128.130">
    <property type="entry name" value="Autotransporter beta-domain"/>
    <property type="match status" value="1"/>
</dbReference>
<dbReference type="AlphaFoldDB" id="A0A9W6N057"/>
<dbReference type="GO" id="GO:0019867">
    <property type="term" value="C:outer membrane"/>
    <property type="evidence" value="ECO:0007669"/>
    <property type="project" value="InterPro"/>
</dbReference>
<dbReference type="InterPro" id="IPR013425">
    <property type="entry name" value="Autotrns_rpt"/>
</dbReference>
<dbReference type="SMART" id="SM00014">
    <property type="entry name" value="acidPPc"/>
    <property type="match status" value="1"/>
</dbReference>
<dbReference type="Pfam" id="PF03797">
    <property type="entry name" value="Autotransporter"/>
    <property type="match status" value="1"/>
</dbReference>
<dbReference type="EMBL" id="BSFJ01000019">
    <property type="protein sequence ID" value="GLK72851.1"/>
    <property type="molecule type" value="Genomic_DNA"/>
</dbReference>
<dbReference type="InterPro" id="IPR006315">
    <property type="entry name" value="OM_autotransptr_brl_dom"/>
</dbReference>
<dbReference type="InterPro" id="IPR036938">
    <property type="entry name" value="PAP2/HPO_sf"/>
</dbReference>